<dbReference type="NCBIfam" id="TIGR01905">
    <property type="entry name" value="paired_CXXCH_1"/>
    <property type="match status" value="1"/>
</dbReference>
<evidence type="ECO:0000256" key="1">
    <source>
        <dbReference type="ARBA" id="ARBA00022729"/>
    </source>
</evidence>
<evidence type="ECO:0000259" key="2">
    <source>
        <dbReference type="Pfam" id="PF09699"/>
    </source>
</evidence>
<evidence type="ECO:0000259" key="3">
    <source>
        <dbReference type="Pfam" id="PF22113"/>
    </source>
</evidence>
<protein>
    <submittedName>
        <fullName evidence="4">Doubled CXXCH domain-containing protein</fullName>
    </submittedName>
</protein>
<evidence type="ECO:0000313" key="5">
    <source>
        <dbReference type="Proteomes" id="UP000190625"/>
    </source>
</evidence>
<dbReference type="Gene3D" id="1.10.1130.10">
    <property type="entry name" value="Flavocytochrome C3, Chain A"/>
    <property type="match status" value="1"/>
</dbReference>
<dbReference type="InterPro" id="IPR010177">
    <property type="entry name" value="Paired_CXXCH_1"/>
</dbReference>
<dbReference type="InterPro" id="IPR036280">
    <property type="entry name" value="Multihaem_cyt_sf"/>
</dbReference>
<dbReference type="Pfam" id="PF22113">
    <property type="entry name" value="Mtrc-MtrF_II-IV_dom"/>
    <property type="match status" value="1"/>
</dbReference>
<gene>
    <name evidence="4" type="ORF">SAMN02745118_01034</name>
</gene>
<dbReference type="OrthoDB" id="9780421at2"/>
<proteinExistence type="predicted"/>
<organism evidence="4 5">
    <name type="scientific">Selenihalanaerobacter shriftii</name>
    <dbReference type="NCBI Taxonomy" id="142842"/>
    <lineage>
        <taxon>Bacteria</taxon>
        <taxon>Bacillati</taxon>
        <taxon>Bacillota</taxon>
        <taxon>Clostridia</taxon>
        <taxon>Halanaerobiales</taxon>
        <taxon>Halobacteroidaceae</taxon>
        <taxon>Selenihalanaerobacter</taxon>
    </lineage>
</organism>
<dbReference type="Proteomes" id="UP000190625">
    <property type="component" value="Unassembled WGS sequence"/>
</dbReference>
<dbReference type="InterPro" id="IPR054337">
    <property type="entry name" value="Mtrc-MtrF-like_dom_II/IV"/>
</dbReference>
<dbReference type="STRING" id="142842.SAMN02745118_01034"/>
<dbReference type="AlphaFoldDB" id="A0A1T4L4N1"/>
<evidence type="ECO:0000313" key="4">
    <source>
        <dbReference type="EMBL" id="SJZ49593.1"/>
    </source>
</evidence>
<dbReference type="SUPFAM" id="SSF48695">
    <property type="entry name" value="Multiheme cytochromes"/>
    <property type="match status" value="3"/>
</dbReference>
<feature type="domain" description="Outer membrane cytochrome MtrC/MtrF-like" evidence="3">
    <location>
        <begin position="227"/>
        <end position="427"/>
    </location>
</feature>
<keyword evidence="1" id="KW-0732">Signal</keyword>
<keyword evidence="5" id="KW-1185">Reference proteome</keyword>
<dbReference type="PANTHER" id="PTHR35038">
    <property type="entry name" value="DISSIMILATORY SULFITE REDUCTASE SIRA"/>
    <property type="match status" value="1"/>
</dbReference>
<dbReference type="PANTHER" id="PTHR35038:SF6">
    <property type="entry name" value="SURFACE LOCALIZED DECAHEME CYTOCHROME C LIPOPROTEIN"/>
    <property type="match status" value="1"/>
</dbReference>
<dbReference type="InterPro" id="IPR051829">
    <property type="entry name" value="Multiheme_Cytochr_ET"/>
</dbReference>
<sequence>MSMNINKKITIFLLMNLVILLIFTTFVEADTYDVRDSVHNLSATGSGDIKSFEADNYCLYCHTPHDAAPIEPLWNHTMSKESYTLYDSSTIDATDIDQPNDSSTLCLSCHDGTIAMGDVVNIRSVGNEMITDSGTGKLGDLETFSDTAKANLGVNITDDHPISFVYDNILAESDGELEDPNIASSGLGDTIKNDMLGDNSRLQCASCHNPHNNTYGDFLIKDNTGGDLCTTCHNKTGWTTGNAHYDVGVTCNDCHTPHSAAQSAGLKASTEEQLCYTCHDDSGNRYDEWTSVVDIGSVIDNVNNNGGSTHPIEDSNLASRHYALENNEPSTELPVAAVNKHSECSDCHDPHQVTLSNPLKGIPGFDLSGTLITSVTNSYELCYKCHQGANGLQESIDSVKYTFDNRTSTHGNGTNAEKCTKCHGGNSEDISGEAVHGSNEDGLLTEPQFVNVDSPSTSDLCVSCHDNSTASEGPPKIYFINATGSQHNTKCTACHGDSVNYNSNINYGSETGVPHGSNVSQLLKSTQPEVCVDCHSSRSDMNSGHPMNITNDGSVYPQIVRPITWTSGCQACHTQDGASSPAPHGTDYTNLLMMSIDPTNGTCDDCHDMPGGIHSKGSHWQYSNCTNCHIEQPHITDGVGYSHKVVEVADGFNNSEITSYSKTTTNYSCDATCHMKNPRTYSP</sequence>
<reference evidence="5" key="1">
    <citation type="submission" date="2017-02" db="EMBL/GenBank/DDBJ databases">
        <authorList>
            <person name="Varghese N."/>
            <person name="Submissions S."/>
        </authorList>
    </citation>
    <scope>NUCLEOTIDE SEQUENCE [LARGE SCALE GENOMIC DNA]</scope>
    <source>
        <strain evidence="5">ATCC BAA-73</strain>
    </source>
</reference>
<feature type="domain" description="Doubled CXXCH motif" evidence="2">
    <location>
        <begin position="489"/>
        <end position="537"/>
    </location>
</feature>
<dbReference type="Pfam" id="PF09699">
    <property type="entry name" value="Paired_CXXCH_1"/>
    <property type="match status" value="1"/>
</dbReference>
<dbReference type="GO" id="GO:0016491">
    <property type="term" value="F:oxidoreductase activity"/>
    <property type="evidence" value="ECO:0007669"/>
    <property type="project" value="TreeGrafter"/>
</dbReference>
<dbReference type="Gene3D" id="3.90.10.10">
    <property type="entry name" value="Cytochrome C3"/>
    <property type="match status" value="1"/>
</dbReference>
<accession>A0A1T4L4N1</accession>
<dbReference type="EMBL" id="FUWM01000007">
    <property type="protein sequence ID" value="SJZ49593.1"/>
    <property type="molecule type" value="Genomic_DNA"/>
</dbReference>
<name>A0A1T4L4N1_9FIRM</name>